<evidence type="ECO:0000256" key="10">
    <source>
        <dbReference type="ARBA" id="ARBA00034252"/>
    </source>
</evidence>
<feature type="domain" description="AMP-dependent synthetase/ligase" evidence="11">
    <location>
        <begin position="40"/>
        <end position="413"/>
    </location>
</feature>
<keyword evidence="14" id="KW-1185">Reference proteome</keyword>
<comment type="catalytic activity">
    <reaction evidence="10">
        <text>(E)-4-coumarate + ATP + CoA = (E)-4-coumaroyl-CoA + AMP + diphosphate</text>
        <dbReference type="Rhea" id="RHEA:19641"/>
        <dbReference type="ChEBI" id="CHEBI:12876"/>
        <dbReference type="ChEBI" id="CHEBI:30616"/>
        <dbReference type="ChEBI" id="CHEBI:33019"/>
        <dbReference type="ChEBI" id="CHEBI:57287"/>
        <dbReference type="ChEBI" id="CHEBI:85008"/>
        <dbReference type="ChEBI" id="CHEBI:456215"/>
        <dbReference type="EC" id="6.2.1.12"/>
    </reaction>
    <physiologicalReaction direction="left-to-right" evidence="10">
        <dbReference type="Rhea" id="RHEA:19642"/>
    </physiologicalReaction>
</comment>
<proteinExistence type="inferred from homology"/>
<evidence type="ECO:0000256" key="6">
    <source>
        <dbReference type="ARBA" id="ARBA00022840"/>
    </source>
</evidence>
<dbReference type="InterPro" id="IPR045851">
    <property type="entry name" value="AMP-bd_C_sf"/>
</dbReference>
<comment type="catalytic activity">
    <reaction evidence="8">
        <text>(E)-4-coumarate + ATP + H(+) = (E)-4-coumaroyl-AMP + diphosphate</text>
        <dbReference type="Rhea" id="RHEA:72419"/>
        <dbReference type="ChEBI" id="CHEBI:12876"/>
        <dbReference type="ChEBI" id="CHEBI:15378"/>
        <dbReference type="ChEBI" id="CHEBI:30616"/>
        <dbReference type="ChEBI" id="CHEBI:33019"/>
        <dbReference type="ChEBI" id="CHEBI:192348"/>
    </reaction>
    <physiologicalReaction direction="left-to-right" evidence="8">
        <dbReference type="Rhea" id="RHEA:72420"/>
    </physiologicalReaction>
</comment>
<evidence type="ECO:0000313" key="14">
    <source>
        <dbReference type="Proteomes" id="UP001497457"/>
    </source>
</evidence>
<evidence type="ECO:0000256" key="8">
    <source>
        <dbReference type="ARBA" id="ARBA00034219"/>
    </source>
</evidence>
<evidence type="ECO:0000256" key="4">
    <source>
        <dbReference type="ARBA" id="ARBA00022598"/>
    </source>
</evidence>
<dbReference type="InterPro" id="IPR042099">
    <property type="entry name" value="ANL_N_sf"/>
</dbReference>
<dbReference type="SUPFAM" id="SSF56801">
    <property type="entry name" value="Acetyl-CoA synthetase-like"/>
    <property type="match status" value="1"/>
</dbReference>
<dbReference type="FunFam" id="3.30.300.30:FF:000007">
    <property type="entry name" value="4-coumarate--CoA ligase 2"/>
    <property type="match status" value="1"/>
</dbReference>
<comment type="cofactor">
    <cofactor evidence="1">
        <name>Mg(2+)</name>
        <dbReference type="ChEBI" id="CHEBI:18420"/>
    </cofactor>
</comment>
<dbReference type="Gene3D" id="3.30.300.30">
    <property type="match status" value="1"/>
</dbReference>
<evidence type="ECO:0000256" key="7">
    <source>
        <dbReference type="ARBA" id="ARBA00022842"/>
    </source>
</evidence>
<protein>
    <recommendedName>
        <fullName evidence="3">4-coumarate--CoA ligase</fullName>
        <ecNumber evidence="3">6.2.1.12</ecNumber>
    </recommendedName>
</protein>
<organism evidence="13 14">
    <name type="scientific">Urochloa decumbens</name>
    <dbReference type="NCBI Taxonomy" id="240449"/>
    <lineage>
        <taxon>Eukaryota</taxon>
        <taxon>Viridiplantae</taxon>
        <taxon>Streptophyta</taxon>
        <taxon>Embryophyta</taxon>
        <taxon>Tracheophyta</taxon>
        <taxon>Spermatophyta</taxon>
        <taxon>Magnoliopsida</taxon>
        <taxon>Liliopsida</taxon>
        <taxon>Poales</taxon>
        <taxon>Poaceae</taxon>
        <taxon>PACMAD clade</taxon>
        <taxon>Panicoideae</taxon>
        <taxon>Panicodae</taxon>
        <taxon>Paniceae</taxon>
        <taxon>Melinidinae</taxon>
        <taxon>Urochloa</taxon>
    </lineage>
</organism>
<feature type="domain" description="AMP-binding enzyme C-terminal" evidence="12">
    <location>
        <begin position="463"/>
        <end position="538"/>
    </location>
</feature>
<dbReference type="GO" id="GO:0016207">
    <property type="term" value="F:4-coumarate-CoA ligase activity"/>
    <property type="evidence" value="ECO:0007669"/>
    <property type="project" value="UniProtKB-EC"/>
</dbReference>
<evidence type="ECO:0000256" key="3">
    <source>
        <dbReference type="ARBA" id="ARBA00012959"/>
    </source>
</evidence>
<dbReference type="Gene3D" id="3.40.50.12780">
    <property type="entry name" value="N-terminal domain of ligase-like"/>
    <property type="match status" value="1"/>
</dbReference>
<evidence type="ECO:0000256" key="2">
    <source>
        <dbReference type="ARBA" id="ARBA00006432"/>
    </source>
</evidence>
<name>A0ABC8XNG9_9POAL</name>
<evidence type="ECO:0000256" key="9">
    <source>
        <dbReference type="ARBA" id="ARBA00034223"/>
    </source>
</evidence>
<gene>
    <name evidence="13" type="ORF">URODEC1_LOCUS25608</name>
</gene>
<dbReference type="PANTHER" id="PTHR24096">
    <property type="entry name" value="LONG-CHAIN-FATTY-ACID--COA LIGASE"/>
    <property type="match status" value="1"/>
</dbReference>
<dbReference type="PANTHER" id="PTHR24096:SF425">
    <property type="entry name" value="4-COUMARATE--COA LIGASE-LIKE 7"/>
    <property type="match status" value="1"/>
</dbReference>
<dbReference type="CDD" id="cd05904">
    <property type="entry name" value="4CL"/>
    <property type="match status" value="1"/>
</dbReference>
<dbReference type="Proteomes" id="UP001497457">
    <property type="component" value="Chromosome 15b"/>
</dbReference>
<evidence type="ECO:0000256" key="5">
    <source>
        <dbReference type="ARBA" id="ARBA00022741"/>
    </source>
</evidence>
<keyword evidence="6" id="KW-0067">ATP-binding</keyword>
<evidence type="ECO:0000256" key="1">
    <source>
        <dbReference type="ARBA" id="ARBA00001946"/>
    </source>
</evidence>
<accession>A0ABC8XNG9</accession>
<keyword evidence="5" id="KW-0547">Nucleotide-binding</keyword>
<keyword evidence="7" id="KW-0460">Magnesium</keyword>
<dbReference type="InterPro" id="IPR020845">
    <property type="entry name" value="AMP-binding_CS"/>
</dbReference>
<keyword evidence="4" id="KW-0436">Ligase</keyword>
<comment type="catalytic activity">
    <reaction evidence="9">
        <text>(E)-4-coumaroyl-AMP + CoA = (E)-4-coumaroyl-CoA + AMP + H(+)</text>
        <dbReference type="Rhea" id="RHEA:72423"/>
        <dbReference type="ChEBI" id="CHEBI:15378"/>
        <dbReference type="ChEBI" id="CHEBI:57287"/>
        <dbReference type="ChEBI" id="CHEBI:85008"/>
        <dbReference type="ChEBI" id="CHEBI:192348"/>
        <dbReference type="ChEBI" id="CHEBI:456215"/>
    </reaction>
    <physiologicalReaction direction="left-to-right" evidence="9">
        <dbReference type="Rhea" id="RHEA:72424"/>
    </physiologicalReaction>
</comment>
<dbReference type="GO" id="GO:0106290">
    <property type="term" value="F:trans-cinnamate-CoA ligase activity"/>
    <property type="evidence" value="ECO:0007669"/>
    <property type="project" value="UniProtKB-ARBA"/>
</dbReference>
<dbReference type="EC" id="6.2.1.12" evidence="3"/>
<dbReference type="InterPro" id="IPR000873">
    <property type="entry name" value="AMP-dep_synth/lig_dom"/>
</dbReference>
<dbReference type="PROSITE" id="PS00455">
    <property type="entry name" value="AMP_BINDING"/>
    <property type="match status" value="1"/>
</dbReference>
<dbReference type="Pfam" id="PF00501">
    <property type="entry name" value="AMP-binding"/>
    <property type="match status" value="1"/>
</dbReference>
<dbReference type="InterPro" id="IPR025110">
    <property type="entry name" value="AMP-bd_C"/>
</dbReference>
<dbReference type="AlphaFoldDB" id="A0ABC8XNG9"/>
<evidence type="ECO:0000259" key="12">
    <source>
        <dbReference type="Pfam" id="PF13193"/>
    </source>
</evidence>
<dbReference type="GO" id="GO:0005524">
    <property type="term" value="F:ATP binding"/>
    <property type="evidence" value="ECO:0007669"/>
    <property type="project" value="UniProtKB-KW"/>
</dbReference>
<evidence type="ECO:0000259" key="11">
    <source>
        <dbReference type="Pfam" id="PF00501"/>
    </source>
</evidence>
<dbReference type="Pfam" id="PF13193">
    <property type="entry name" value="AMP-binding_C"/>
    <property type="match status" value="1"/>
</dbReference>
<dbReference type="EMBL" id="OZ075125">
    <property type="protein sequence ID" value="CAL4929106.1"/>
    <property type="molecule type" value="Genomic_DNA"/>
</dbReference>
<comment type="similarity">
    <text evidence="2">Belongs to the ATP-dependent AMP-binding enzyme family.</text>
</comment>
<sequence length="553" mass="59008">MAAGTAAPAAGYGSDGVYRSTRPTALVESHPGLSLTDLLFRRADACPATLALADAGTGQSLTFAAVRSAVLTTAVALASRAGVRPGDVVLLLAPNCVLYPVCFLAVTALGAVATTANPLYTPREIAKQVADARAKLAITVSELLPKISDLRLPAILLDDGGDASTPRGRVGSVVTLYYSDLIAGAQETEYRRPATEQSDTAAVLYSSGTTGASKGVVLTHGNFIAAAAMLTADQDERGEGHNVFLCFMPMFHIFGLFGVTFAQLQRGNAVVLMPRFDMDAVMAAVERHRITHLFCVPPVMIALAKQGRAWKYDLSSLRFIGSGAAPLGKDVMDAVARNFPEAVIAQGYGMTETCGVISLEYPDKGQARQSGSTGPLLSGVEAKIVDIDTLKCLPPNQLGEICVRGLNIMQGYFNNVQATEYTVKQGWLHTGNIGYFDEGGQLFVVDRLKELIKYKGFQVAPAELEGLLLSHPEIMDAVVVPFPDAEAGEVPIAYAVRSPFSSLTEGDVQKFIEKQVAYYKRLKRVTFVDSVPKSASGKILRRELIAQVRSSKL</sequence>
<dbReference type="FunFam" id="3.40.50.12780:FF:000003">
    <property type="entry name" value="Long-chain-fatty-acid--CoA ligase FadD"/>
    <property type="match status" value="1"/>
</dbReference>
<reference evidence="13" key="1">
    <citation type="submission" date="2024-10" db="EMBL/GenBank/DDBJ databases">
        <authorList>
            <person name="Ryan C."/>
        </authorList>
    </citation>
    <scope>NUCLEOTIDE SEQUENCE [LARGE SCALE GENOMIC DNA]</scope>
</reference>
<dbReference type="GO" id="GO:0009698">
    <property type="term" value="P:phenylpropanoid metabolic process"/>
    <property type="evidence" value="ECO:0007669"/>
    <property type="project" value="UniProtKB-ARBA"/>
</dbReference>
<evidence type="ECO:0000313" key="13">
    <source>
        <dbReference type="EMBL" id="CAL4929106.1"/>
    </source>
</evidence>